<keyword evidence="2" id="KW-1185">Reference proteome</keyword>
<proteinExistence type="predicted"/>
<evidence type="ECO:0000313" key="1">
    <source>
        <dbReference type="EMBL" id="KRL07969.1"/>
    </source>
</evidence>
<dbReference type="Proteomes" id="UP000051448">
    <property type="component" value="Unassembled WGS sequence"/>
</dbReference>
<dbReference type="AlphaFoldDB" id="A0A0R1MJU5"/>
<dbReference type="PATRIC" id="fig|1423759.3.peg.1094"/>
<evidence type="ECO:0000313" key="2">
    <source>
        <dbReference type="Proteomes" id="UP000051448"/>
    </source>
</evidence>
<dbReference type="EMBL" id="AZDX01000003">
    <property type="protein sequence ID" value="KRL07969.1"/>
    <property type="molecule type" value="Genomic_DNA"/>
</dbReference>
<sequence>MYLRYNSKSKYYVLNIVDEPTIKENFVHSDTGLLISYYAERLNTHEITPKQVFGIFKASYRDFKYSVKQYRHLTDGGIHTYSAVDIIAIKLIKNGYMRKGNVIV</sequence>
<protein>
    <submittedName>
        <fullName evidence="1">Uncharacterized protein</fullName>
    </submittedName>
</protein>
<name>A0A0R1MJU5_9LACO</name>
<reference evidence="1 2" key="1">
    <citation type="journal article" date="2015" name="Genome Announc.">
        <title>Expanding the biotechnology potential of lactobacilli through comparative genomics of 213 strains and associated genera.</title>
        <authorList>
            <person name="Sun Z."/>
            <person name="Harris H.M."/>
            <person name="McCann A."/>
            <person name="Guo C."/>
            <person name="Argimon S."/>
            <person name="Zhang W."/>
            <person name="Yang X."/>
            <person name="Jeffery I.B."/>
            <person name="Cooney J.C."/>
            <person name="Kagawa T.F."/>
            <person name="Liu W."/>
            <person name="Song Y."/>
            <person name="Salvetti E."/>
            <person name="Wrobel A."/>
            <person name="Rasinkangas P."/>
            <person name="Parkhill J."/>
            <person name="Rea M.C."/>
            <person name="O'Sullivan O."/>
            <person name="Ritari J."/>
            <person name="Douillard F.P."/>
            <person name="Paul Ross R."/>
            <person name="Yang R."/>
            <person name="Briner A.E."/>
            <person name="Felis G.E."/>
            <person name="de Vos W.M."/>
            <person name="Barrangou R."/>
            <person name="Klaenhammer T.R."/>
            <person name="Caufield P.W."/>
            <person name="Cui Y."/>
            <person name="Zhang H."/>
            <person name="O'Toole P.W."/>
        </authorList>
    </citation>
    <scope>NUCLEOTIDE SEQUENCE [LARGE SCALE GENOMIC DNA]</scope>
    <source>
        <strain evidence="1 2">DSM 19519</strain>
    </source>
</reference>
<organism evidence="1 2">
    <name type="scientific">Liquorilactobacillus hordei DSM 19519</name>
    <dbReference type="NCBI Taxonomy" id="1423759"/>
    <lineage>
        <taxon>Bacteria</taxon>
        <taxon>Bacillati</taxon>
        <taxon>Bacillota</taxon>
        <taxon>Bacilli</taxon>
        <taxon>Lactobacillales</taxon>
        <taxon>Lactobacillaceae</taxon>
        <taxon>Liquorilactobacillus</taxon>
    </lineage>
</organism>
<dbReference type="GeneID" id="98309568"/>
<comment type="caution">
    <text evidence="1">The sequence shown here is derived from an EMBL/GenBank/DDBJ whole genome shotgun (WGS) entry which is preliminary data.</text>
</comment>
<dbReference type="STRING" id="1423759.FC92_GL001038"/>
<dbReference type="RefSeq" id="WP_057868752.1">
    <property type="nucleotide sequence ID" value="NZ_AZDX01000003.1"/>
</dbReference>
<accession>A0A0R1MJU5</accession>
<gene>
    <name evidence="1" type="ORF">FC92_GL001038</name>
</gene>